<accession>A0A9R1T069</accession>
<dbReference type="CTD" id="23587"/>
<dbReference type="InterPro" id="IPR019519">
    <property type="entry name" value="Elp5"/>
</dbReference>
<evidence type="ECO:0000256" key="2">
    <source>
        <dbReference type="ARBA" id="ARBA00004496"/>
    </source>
</evidence>
<evidence type="ECO:0000256" key="3">
    <source>
        <dbReference type="ARBA" id="ARBA00005043"/>
    </source>
</evidence>
<keyword evidence="6" id="KW-0963">Cytoplasm</keyword>
<dbReference type="Proteomes" id="UP000694866">
    <property type="component" value="Unplaced"/>
</dbReference>
<evidence type="ECO:0000256" key="8">
    <source>
        <dbReference type="ARBA" id="ARBA00023242"/>
    </source>
</evidence>
<dbReference type="OrthoDB" id="166907at2759"/>
<keyword evidence="7" id="KW-0819">tRNA processing</keyword>
<evidence type="ECO:0000256" key="4">
    <source>
        <dbReference type="ARBA" id="ARBA00009567"/>
    </source>
</evidence>
<comment type="subcellular location">
    <subcellularLocation>
        <location evidence="2">Cytoplasm</location>
    </subcellularLocation>
    <subcellularLocation>
        <location evidence="1">Nucleus</location>
    </subcellularLocation>
</comment>
<sequence length="284" mass="32313">MVEIKSLPLLQDARFIVIDEGVEVLHGTDLVAGWLNMWKNTGSTHSTDLLLFSDPKIAFDHWTEMFGEKCLRVHDYYTQDIDDIYNLQTVDLKGIMQRFASGKESTVIINCLSSLILSVGLAEAARFVEKLGTQVSQLICIYRRDFGINRIPAVETLGSTYVRLDKSSTNSWCDINYEISVTHRKQGGGIIKHHVVITQDISTYEIKSEKIPVQTPKNPQTSPMKPQATFRLDMNSRELEQKNETPLPYIINNDRNSTNESKILYVPDDIDDLDEEDPDDDLPF</sequence>
<feature type="region of interest" description="Disordered" evidence="9">
    <location>
        <begin position="241"/>
        <end position="284"/>
    </location>
</feature>
<comment type="similarity">
    <text evidence="4">Belongs to the ELP5 family.</text>
</comment>
<evidence type="ECO:0000256" key="1">
    <source>
        <dbReference type="ARBA" id="ARBA00004123"/>
    </source>
</evidence>
<reference evidence="11" key="1">
    <citation type="submission" date="2025-08" db="UniProtKB">
        <authorList>
            <consortium name="RefSeq"/>
        </authorList>
    </citation>
    <scope>IDENTIFICATION</scope>
    <source>
        <strain evidence="11">USDA-PBARC FA_bdor</strain>
        <tissue evidence="11">Whole organism</tissue>
    </source>
</reference>
<evidence type="ECO:0000256" key="5">
    <source>
        <dbReference type="ARBA" id="ARBA00020264"/>
    </source>
</evidence>
<feature type="compositionally biased region" description="Acidic residues" evidence="9">
    <location>
        <begin position="268"/>
        <end position="284"/>
    </location>
</feature>
<name>A0A9R1T069_9HYME</name>
<dbReference type="GO" id="GO:0033588">
    <property type="term" value="C:elongator holoenzyme complex"/>
    <property type="evidence" value="ECO:0007669"/>
    <property type="project" value="InterPro"/>
</dbReference>
<evidence type="ECO:0000256" key="9">
    <source>
        <dbReference type="SAM" id="MobiDB-lite"/>
    </source>
</evidence>
<dbReference type="GO" id="GO:0005829">
    <property type="term" value="C:cytosol"/>
    <property type="evidence" value="ECO:0007669"/>
    <property type="project" value="TreeGrafter"/>
</dbReference>
<dbReference type="PANTHER" id="PTHR15641">
    <property type="entry name" value="ELONGATOR COMPLEX PROTEIN 5"/>
    <property type="match status" value="1"/>
</dbReference>
<dbReference type="GO" id="GO:0002098">
    <property type="term" value="P:tRNA wobble uridine modification"/>
    <property type="evidence" value="ECO:0007669"/>
    <property type="project" value="InterPro"/>
</dbReference>
<evidence type="ECO:0000256" key="7">
    <source>
        <dbReference type="ARBA" id="ARBA00022694"/>
    </source>
</evidence>
<evidence type="ECO:0000313" key="10">
    <source>
        <dbReference type="Proteomes" id="UP000694866"/>
    </source>
</evidence>
<dbReference type="GO" id="GO:0000049">
    <property type="term" value="F:tRNA binding"/>
    <property type="evidence" value="ECO:0007669"/>
    <property type="project" value="TreeGrafter"/>
</dbReference>
<evidence type="ECO:0000313" key="11">
    <source>
        <dbReference type="RefSeq" id="XP_011300322.1"/>
    </source>
</evidence>
<keyword evidence="8" id="KW-0539">Nucleus</keyword>
<dbReference type="RefSeq" id="XP_011300322.1">
    <property type="nucleotide sequence ID" value="XM_011302020.1"/>
</dbReference>
<protein>
    <recommendedName>
        <fullName evidence="5">Elongator complex protein 5</fullName>
    </recommendedName>
</protein>
<dbReference type="AlphaFoldDB" id="A0A9R1T069"/>
<organism evidence="10 11">
    <name type="scientific">Fopius arisanus</name>
    <dbReference type="NCBI Taxonomy" id="64838"/>
    <lineage>
        <taxon>Eukaryota</taxon>
        <taxon>Metazoa</taxon>
        <taxon>Ecdysozoa</taxon>
        <taxon>Arthropoda</taxon>
        <taxon>Hexapoda</taxon>
        <taxon>Insecta</taxon>
        <taxon>Pterygota</taxon>
        <taxon>Neoptera</taxon>
        <taxon>Endopterygota</taxon>
        <taxon>Hymenoptera</taxon>
        <taxon>Apocrita</taxon>
        <taxon>Ichneumonoidea</taxon>
        <taxon>Braconidae</taxon>
        <taxon>Opiinae</taxon>
        <taxon>Fopius</taxon>
    </lineage>
</organism>
<dbReference type="PANTHER" id="PTHR15641:SF1">
    <property type="entry name" value="ELONGATOR COMPLEX PROTEIN 5"/>
    <property type="match status" value="1"/>
</dbReference>
<comment type="pathway">
    <text evidence="3">tRNA modification; 5-methoxycarbonylmethyl-2-thiouridine-tRNA biosynthesis.</text>
</comment>
<keyword evidence="10" id="KW-1185">Reference proteome</keyword>
<dbReference type="KEGG" id="fas:105264860"/>
<dbReference type="GeneID" id="105264860"/>
<proteinExistence type="inferred from homology"/>
<dbReference type="GO" id="GO:0005634">
    <property type="term" value="C:nucleus"/>
    <property type="evidence" value="ECO:0007669"/>
    <property type="project" value="UniProtKB-SubCell"/>
</dbReference>
<evidence type="ECO:0000256" key="6">
    <source>
        <dbReference type="ARBA" id="ARBA00022490"/>
    </source>
</evidence>
<gene>
    <name evidence="11" type="primary">Elp5</name>
</gene>